<dbReference type="InterPro" id="IPR032024">
    <property type="entry name" value="DUF5064"/>
</dbReference>
<dbReference type="PATRIC" id="fig|226910.6.peg.4121"/>
<evidence type="ECO:0000313" key="2">
    <source>
        <dbReference type="Proteomes" id="UP000031535"/>
    </source>
</evidence>
<keyword evidence="2" id="KW-1185">Reference proteome</keyword>
<reference evidence="1 2" key="1">
    <citation type="submission" date="2015-01" db="EMBL/GenBank/DDBJ databases">
        <title>Complete genome of Pseudomonas batumici UCM B-321 producer of the batumin antibiotic with strong antistaphilococcal and potential anticancer activity.</title>
        <authorList>
            <person name="Klochko V.V."/>
            <person name="Zelena L.B."/>
            <person name="Elena K.A."/>
            <person name="Reva O.N."/>
        </authorList>
    </citation>
    <scope>NUCLEOTIDE SEQUENCE [LARGE SCALE GENOMIC DNA]</scope>
    <source>
        <strain evidence="1 2">UCM B-321</strain>
    </source>
</reference>
<name>A0A0C2HYG3_9PSED</name>
<accession>A0A0C2HYG3</accession>
<dbReference type="Gene3D" id="3.30.160.370">
    <property type="entry name" value="Domain of unknown function DUF5064"/>
    <property type="match status" value="1"/>
</dbReference>
<dbReference type="RefSeq" id="WP_040070288.1">
    <property type="nucleotide sequence ID" value="NZ_CP144470.1"/>
</dbReference>
<dbReference type="AlphaFoldDB" id="A0A0C2HYG3"/>
<dbReference type="Proteomes" id="UP000031535">
    <property type="component" value="Unassembled WGS sequence"/>
</dbReference>
<proteinExistence type="predicted"/>
<evidence type="ECO:0000313" key="1">
    <source>
        <dbReference type="EMBL" id="KIH82126.1"/>
    </source>
</evidence>
<dbReference type="EMBL" id="JXDG01000056">
    <property type="protein sequence ID" value="KIH82126.1"/>
    <property type="molecule type" value="Genomic_DNA"/>
</dbReference>
<dbReference type="Pfam" id="PF16703">
    <property type="entry name" value="DUF5064"/>
    <property type="match status" value="1"/>
</dbReference>
<dbReference type="OrthoDB" id="6941547at2"/>
<organism evidence="1 2">
    <name type="scientific">Pseudomonas batumici</name>
    <dbReference type="NCBI Taxonomy" id="226910"/>
    <lineage>
        <taxon>Bacteria</taxon>
        <taxon>Pseudomonadati</taxon>
        <taxon>Pseudomonadota</taxon>
        <taxon>Gammaproteobacteria</taxon>
        <taxon>Pseudomonadales</taxon>
        <taxon>Pseudomonadaceae</taxon>
        <taxon>Pseudomonas</taxon>
    </lineage>
</organism>
<sequence>MATFAPGHLHIQRAALQPGDFSYDLKIDYEVVQDPKEGTSMQFTLHGDINHKAFSEVFTLPKDLAFNFASEAFHLAVKHGIPKNADLRTMHGYYDKMFEDVRAQLHAKSGDPVKPEHLE</sequence>
<gene>
    <name evidence="1" type="ORF">UCMB321_4127</name>
</gene>
<comment type="caution">
    <text evidence="1">The sequence shown here is derived from an EMBL/GenBank/DDBJ whole genome shotgun (WGS) entry which is preliminary data.</text>
</comment>
<dbReference type="STRING" id="226910.UCMB321_4127"/>
<protein>
    <submittedName>
        <fullName evidence="1">Acetyl-CoA carboxylase alpha subunit</fullName>
    </submittedName>
</protein>